<evidence type="ECO:0000259" key="2">
    <source>
        <dbReference type="Pfam" id="PF00156"/>
    </source>
</evidence>
<accession>A0A4R5YLU4</accession>
<evidence type="ECO:0000313" key="3">
    <source>
        <dbReference type="EMBL" id="TDL44224.1"/>
    </source>
</evidence>
<evidence type="ECO:0000313" key="4">
    <source>
        <dbReference type="Proteomes" id="UP000295633"/>
    </source>
</evidence>
<protein>
    <submittedName>
        <fullName evidence="3">ComF family protein</fullName>
    </submittedName>
</protein>
<dbReference type="InterPro" id="IPR029057">
    <property type="entry name" value="PRTase-like"/>
</dbReference>
<comment type="caution">
    <text evidence="3">The sequence shown here is derived from an EMBL/GenBank/DDBJ whole genome shotgun (WGS) entry which is preliminary data.</text>
</comment>
<dbReference type="InterPro" id="IPR000836">
    <property type="entry name" value="PRTase_dom"/>
</dbReference>
<gene>
    <name evidence="3" type="ORF">E2R54_13820</name>
</gene>
<dbReference type="AlphaFoldDB" id="A0A4R5YLU4"/>
<evidence type="ECO:0000256" key="1">
    <source>
        <dbReference type="ARBA" id="ARBA00008007"/>
    </source>
</evidence>
<dbReference type="Pfam" id="PF00156">
    <property type="entry name" value="Pribosyltran"/>
    <property type="match status" value="1"/>
</dbReference>
<dbReference type="PANTHER" id="PTHR47505">
    <property type="entry name" value="DNA UTILIZATION PROTEIN YHGH"/>
    <property type="match status" value="1"/>
</dbReference>
<comment type="similarity">
    <text evidence="1">Belongs to the ComF/GntX family.</text>
</comment>
<dbReference type="RefSeq" id="WP_133400144.1">
    <property type="nucleotide sequence ID" value="NZ_SMZX01000002.1"/>
</dbReference>
<dbReference type="Gene3D" id="3.40.50.2020">
    <property type="match status" value="1"/>
</dbReference>
<dbReference type="PANTHER" id="PTHR47505:SF1">
    <property type="entry name" value="DNA UTILIZATION PROTEIN YHGH"/>
    <property type="match status" value="1"/>
</dbReference>
<proteinExistence type="inferred from homology"/>
<sequence>MPHPTEPRAPSRVRRAVAEALAVVFPVVCAGCDLNDVDLCERCVAELRPDPRARRLAGGLEVRSALVFDAVAARVIRAFKEEGRTALAAPLGRALRVAWPSGWDAVPVPIPASRSSMRRRGYAPVVLACRRAGWRPFALLRVVRPTADQRVLGRRERAVNLAGVMRVRPRAAARLAGRSVVLVDDVITTGATLAEAARALAEAGVHVTGAVAIASTPLRGSSRG</sequence>
<name>A0A4R5YLU4_9MICO</name>
<dbReference type="SUPFAM" id="SSF53271">
    <property type="entry name" value="PRTase-like"/>
    <property type="match status" value="1"/>
</dbReference>
<dbReference type="InterPro" id="IPR051910">
    <property type="entry name" value="ComF/GntX_DNA_util-trans"/>
</dbReference>
<organism evidence="3 4">
    <name type="scientific">Microbacterium oleivorans</name>
    <dbReference type="NCBI Taxonomy" id="273677"/>
    <lineage>
        <taxon>Bacteria</taxon>
        <taxon>Bacillati</taxon>
        <taxon>Actinomycetota</taxon>
        <taxon>Actinomycetes</taxon>
        <taxon>Micrococcales</taxon>
        <taxon>Microbacteriaceae</taxon>
        <taxon>Microbacterium</taxon>
    </lineage>
</organism>
<feature type="domain" description="Phosphoribosyltransferase" evidence="2">
    <location>
        <begin position="166"/>
        <end position="214"/>
    </location>
</feature>
<dbReference type="CDD" id="cd06223">
    <property type="entry name" value="PRTases_typeI"/>
    <property type="match status" value="1"/>
</dbReference>
<dbReference type="Proteomes" id="UP000295633">
    <property type="component" value="Unassembled WGS sequence"/>
</dbReference>
<dbReference type="EMBL" id="SMZX01000002">
    <property type="protein sequence ID" value="TDL44224.1"/>
    <property type="molecule type" value="Genomic_DNA"/>
</dbReference>
<reference evidence="3 4" key="1">
    <citation type="submission" date="2019-03" db="EMBL/GenBank/DDBJ databases">
        <title>Genome Sequencing and Assembly of Various Microbes Isolated from Partially Reclaimed Soil and Acid Mine Drainage (AMD) Site.</title>
        <authorList>
            <person name="Steinbock B."/>
            <person name="Bechtold R."/>
            <person name="Sevigny J.L."/>
            <person name="Thomas D."/>
            <person name="Cuthill L.R."/>
            <person name="Aveiro Johannsen E.J."/>
            <person name="Thomas K."/>
            <person name="Ghosh A."/>
        </authorList>
    </citation>
    <scope>NUCLEOTIDE SEQUENCE [LARGE SCALE GENOMIC DNA]</scope>
    <source>
        <strain evidence="3 4">F-B2</strain>
    </source>
</reference>